<reference evidence="2" key="1">
    <citation type="journal article" date="2023" name="Front. Plant Sci.">
        <title>Chromosomal-level genome assembly of Melastoma candidum provides insights into trichome evolution.</title>
        <authorList>
            <person name="Zhong Y."/>
            <person name="Wu W."/>
            <person name="Sun C."/>
            <person name="Zou P."/>
            <person name="Liu Y."/>
            <person name="Dai S."/>
            <person name="Zhou R."/>
        </authorList>
    </citation>
    <scope>NUCLEOTIDE SEQUENCE [LARGE SCALE GENOMIC DNA]</scope>
</reference>
<comment type="caution">
    <text evidence="1">The sequence shown here is derived from an EMBL/GenBank/DDBJ whole genome shotgun (WGS) entry which is preliminary data.</text>
</comment>
<dbReference type="Proteomes" id="UP001057402">
    <property type="component" value="Chromosome 6"/>
</dbReference>
<evidence type="ECO:0000313" key="2">
    <source>
        <dbReference type="Proteomes" id="UP001057402"/>
    </source>
</evidence>
<protein>
    <submittedName>
        <fullName evidence="1">Uncharacterized protein</fullName>
    </submittedName>
</protein>
<evidence type="ECO:0000313" key="1">
    <source>
        <dbReference type="EMBL" id="KAI4364832.1"/>
    </source>
</evidence>
<accession>A0ACB9QDM6</accession>
<gene>
    <name evidence="1" type="ORF">MLD38_020872</name>
</gene>
<dbReference type="EMBL" id="CM042885">
    <property type="protein sequence ID" value="KAI4364832.1"/>
    <property type="molecule type" value="Genomic_DNA"/>
</dbReference>
<proteinExistence type="predicted"/>
<keyword evidence="2" id="KW-1185">Reference proteome</keyword>
<organism evidence="1 2">
    <name type="scientific">Melastoma candidum</name>
    <dbReference type="NCBI Taxonomy" id="119954"/>
    <lineage>
        <taxon>Eukaryota</taxon>
        <taxon>Viridiplantae</taxon>
        <taxon>Streptophyta</taxon>
        <taxon>Embryophyta</taxon>
        <taxon>Tracheophyta</taxon>
        <taxon>Spermatophyta</taxon>
        <taxon>Magnoliopsida</taxon>
        <taxon>eudicotyledons</taxon>
        <taxon>Gunneridae</taxon>
        <taxon>Pentapetalae</taxon>
        <taxon>rosids</taxon>
        <taxon>malvids</taxon>
        <taxon>Myrtales</taxon>
        <taxon>Melastomataceae</taxon>
        <taxon>Melastomatoideae</taxon>
        <taxon>Melastomateae</taxon>
        <taxon>Melastoma</taxon>
    </lineage>
</organism>
<name>A0ACB9QDM6_9MYRT</name>
<sequence>MRKPLCSSSILLRKHHRLHKIMMASKIIPQFSLQAIITLPGNQTRNPPPSVVLPRRSMGGFDQAVRNPGLVAGIDGLVTRMREFVVRAEGVEAEGSEVVDEGGLLDGCRIQSSDLCYPVESHSILNKRVIGASDKVRPTPDIRTGDVVEIKLEVLENRRRLSIFKGIVISKQNAGIHTTIRIRWIIAGVGVEIVFPVDKSGQSRKVRRARLYYLQDKLPRLSTFK</sequence>